<reference evidence="8 9" key="1">
    <citation type="journal article" date="2019" name="Nat. Microbiol.">
        <title>Mediterranean grassland soil C-N compound turnover is dependent on rainfall and depth, and is mediated by genomically divergent microorganisms.</title>
        <authorList>
            <person name="Diamond S."/>
            <person name="Andeer P.F."/>
            <person name="Li Z."/>
            <person name="Crits-Christoph A."/>
            <person name="Burstein D."/>
            <person name="Anantharaman K."/>
            <person name="Lane K.R."/>
            <person name="Thomas B.C."/>
            <person name="Pan C."/>
            <person name="Northen T.R."/>
            <person name="Banfield J.F."/>
        </authorList>
    </citation>
    <scope>NUCLEOTIDE SEQUENCE [LARGE SCALE GENOMIC DNA]</scope>
    <source>
        <strain evidence="8">WS_1</strain>
    </source>
</reference>
<dbReference type="InterPro" id="IPR022791">
    <property type="entry name" value="L-PG_synthase/AglD"/>
</dbReference>
<feature type="transmembrane region" description="Helical" evidence="7">
    <location>
        <begin position="401"/>
        <end position="420"/>
    </location>
</feature>
<evidence type="ECO:0000256" key="4">
    <source>
        <dbReference type="ARBA" id="ARBA00022989"/>
    </source>
</evidence>
<evidence type="ECO:0000256" key="7">
    <source>
        <dbReference type="SAM" id="Phobius"/>
    </source>
</evidence>
<keyword evidence="3 7" id="KW-0812">Transmembrane</keyword>
<proteinExistence type="predicted"/>
<sequence>MSPREEIDLTRVRTIPVAERPTKVCIDQFAPAPNPEAAQGAFDRFLPDILSGRALRDLISSWTEAIRQRRTALAMLGGHVIRGGDARVRPLRDGGGDAHAHEPRCERRGEARAGDGRGAGAPSPRRPCSQRRSQPPRAGRGALDTLYRPRGDRHGHAPPARLLRRCDDRAGHASRLQDSCRGHARAHGRNRAEFRLRGDDARGIPESALHRAEPRTRDGGLHGRELRSDPPLPPREEHPRASAPGRGTGALVHRTARALDSTPGDALPREDGGRIPSVKRSRWILATVGLVLSAAAVFVLLKQVSARDLWLNLRRADPGWLLAACLLTTVVYWIRAWRWGEILSPVARVPGGRLFATTMVGFLAINTLPARLGELVRAYALARSERIKTGTVLGSVVIERIFDLAALIGFWALSLLFAPYPPWFRWSGYLTIALSVTVTAGLWLLHASHHVPSSFGSRLKRLLPARLKAPVQRPVASFAEGLRVLGKPSTVAYAGLLTLVMWIVTGAIFLWSVFP</sequence>
<feature type="region of interest" description="Disordered" evidence="6">
    <location>
        <begin position="85"/>
        <end position="250"/>
    </location>
</feature>
<accession>A0A538S7X6</accession>
<feature type="compositionally biased region" description="Basic and acidic residues" evidence="6">
    <location>
        <begin position="190"/>
        <end position="240"/>
    </location>
</feature>
<evidence type="ECO:0000256" key="2">
    <source>
        <dbReference type="ARBA" id="ARBA00022475"/>
    </source>
</evidence>
<keyword evidence="2" id="KW-1003">Cell membrane</keyword>
<dbReference type="EMBL" id="VBOR01000110">
    <property type="protein sequence ID" value="TMQ47467.1"/>
    <property type="molecule type" value="Genomic_DNA"/>
</dbReference>
<dbReference type="Proteomes" id="UP000316292">
    <property type="component" value="Unassembled WGS sequence"/>
</dbReference>
<evidence type="ECO:0000313" key="8">
    <source>
        <dbReference type="EMBL" id="TMQ47467.1"/>
    </source>
</evidence>
<dbReference type="PANTHER" id="PTHR39087:SF2">
    <property type="entry name" value="UPF0104 MEMBRANE PROTEIN MJ1595"/>
    <property type="match status" value="1"/>
</dbReference>
<feature type="compositionally biased region" description="Basic and acidic residues" evidence="6">
    <location>
        <begin position="85"/>
        <end position="115"/>
    </location>
</feature>
<feature type="transmembrane region" description="Helical" evidence="7">
    <location>
        <begin position="426"/>
        <end position="445"/>
    </location>
</feature>
<gene>
    <name evidence="8" type="ORF">E6K71_09885</name>
</gene>
<evidence type="ECO:0000256" key="1">
    <source>
        <dbReference type="ARBA" id="ARBA00004651"/>
    </source>
</evidence>
<protein>
    <submittedName>
        <fullName evidence="8">Flippase-like domain-containing protein</fullName>
    </submittedName>
</protein>
<dbReference type="Pfam" id="PF03706">
    <property type="entry name" value="LPG_synthase_TM"/>
    <property type="match status" value="1"/>
</dbReference>
<dbReference type="PANTHER" id="PTHR39087">
    <property type="entry name" value="UPF0104 MEMBRANE PROTEIN MJ1595"/>
    <property type="match status" value="1"/>
</dbReference>
<dbReference type="AlphaFoldDB" id="A0A538S7X6"/>
<feature type="transmembrane region" description="Helical" evidence="7">
    <location>
        <begin position="283"/>
        <end position="304"/>
    </location>
</feature>
<organism evidence="8 9">
    <name type="scientific">Eiseniibacteriota bacterium</name>
    <dbReference type="NCBI Taxonomy" id="2212470"/>
    <lineage>
        <taxon>Bacteria</taxon>
        <taxon>Candidatus Eiseniibacteriota</taxon>
    </lineage>
</organism>
<dbReference type="NCBIfam" id="TIGR00374">
    <property type="entry name" value="flippase-like domain"/>
    <property type="match status" value="1"/>
</dbReference>
<comment type="subcellular location">
    <subcellularLocation>
        <location evidence="1">Cell membrane</location>
        <topology evidence="1">Multi-pass membrane protein</topology>
    </subcellularLocation>
</comment>
<keyword evidence="4 7" id="KW-1133">Transmembrane helix</keyword>
<dbReference type="GO" id="GO:0005886">
    <property type="term" value="C:plasma membrane"/>
    <property type="evidence" value="ECO:0007669"/>
    <property type="project" value="UniProtKB-SubCell"/>
</dbReference>
<name>A0A538S7X6_UNCEI</name>
<evidence type="ECO:0000256" key="6">
    <source>
        <dbReference type="SAM" id="MobiDB-lite"/>
    </source>
</evidence>
<evidence type="ECO:0000313" key="9">
    <source>
        <dbReference type="Proteomes" id="UP000316292"/>
    </source>
</evidence>
<feature type="transmembrane region" description="Helical" evidence="7">
    <location>
        <begin position="316"/>
        <end position="334"/>
    </location>
</feature>
<feature type="transmembrane region" description="Helical" evidence="7">
    <location>
        <begin position="354"/>
        <end position="380"/>
    </location>
</feature>
<evidence type="ECO:0000256" key="3">
    <source>
        <dbReference type="ARBA" id="ARBA00022692"/>
    </source>
</evidence>
<feature type="transmembrane region" description="Helical" evidence="7">
    <location>
        <begin position="491"/>
        <end position="514"/>
    </location>
</feature>
<feature type="compositionally biased region" description="Low complexity" evidence="6">
    <location>
        <begin position="120"/>
        <end position="137"/>
    </location>
</feature>
<evidence type="ECO:0000256" key="5">
    <source>
        <dbReference type="ARBA" id="ARBA00023136"/>
    </source>
</evidence>
<keyword evidence="5 7" id="KW-0472">Membrane</keyword>
<comment type="caution">
    <text evidence="8">The sequence shown here is derived from an EMBL/GenBank/DDBJ whole genome shotgun (WGS) entry which is preliminary data.</text>
</comment>